<proteinExistence type="predicted"/>
<organism evidence="1 2">
    <name type="scientific">Panagrolaimus superbus</name>
    <dbReference type="NCBI Taxonomy" id="310955"/>
    <lineage>
        <taxon>Eukaryota</taxon>
        <taxon>Metazoa</taxon>
        <taxon>Ecdysozoa</taxon>
        <taxon>Nematoda</taxon>
        <taxon>Chromadorea</taxon>
        <taxon>Rhabditida</taxon>
        <taxon>Tylenchina</taxon>
        <taxon>Panagrolaimomorpha</taxon>
        <taxon>Panagrolaimoidea</taxon>
        <taxon>Panagrolaimidae</taxon>
        <taxon>Panagrolaimus</taxon>
    </lineage>
</organism>
<reference evidence="2" key="1">
    <citation type="submission" date="2022-11" db="UniProtKB">
        <authorList>
            <consortium name="WormBaseParasite"/>
        </authorList>
    </citation>
    <scope>IDENTIFICATION</scope>
</reference>
<dbReference type="AlphaFoldDB" id="A0A914YNA1"/>
<accession>A0A914YNA1</accession>
<name>A0A914YNA1_9BILA</name>
<evidence type="ECO:0000313" key="1">
    <source>
        <dbReference type="Proteomes" id="UP000887577"/>
    </source>
</evidence>
<dbReference type="WBParaSite" id="PSU_v2.g20876.t1">
    <property type="protein sequence ID" value="PSU_v2.g20876.t1"/>
    <property type="gene ID" value="PSU_v2.g20876"/>
</dbReference>
<keyword evidence="1" id="KW-1185">Reference proteome</keyword>
<evidence type="ECO:0000313" key="2">
    <source>
        <dbReference type="WBParaSite" id="PSU_v2.g20876.t1"/>
    </source>
</evidence>
<sequence>MDEYSDYLYNIYLTTVLSCDSRDRNCLSKLIGKMQQCTAKYLTIIDQDLTLKEFQFLVGHGNVIDLNIIDVKIVDENGKQLYLEDIVAMMPSIERISGDNIPTNEETLTKLLNVPFKSKFNKILLKSIIVRHFNPEKVIEFLKKNVSSDCKVSINFLQNVNTEQEIDQFAHTVYFGIWGFWKGNERPSFRLLA</sequence>
<dbReference type="Proteomes" id="UP000887577">
    <property type="component" value="Unplaced"/>
</dbReference>
<protein>
    <submittedName>
        <fullName evidence="2">Uncharacterized protein</fullName>
    </submittedName>
</protein>